<keyword evidence="2" id="KW-0805">Transcription regulation</keyword>
<dbReference type="Pfam" id="PF03466">
    <property type="entry name" value="LysR_substrate"/>
    <property type="match status" value="1"/>
</dbReference>
<dbReference type="CDD" id="cd08432">
    <property type="entry name" value="PBP2_GcdR_TrpI_HvrB_AmpR_like"/>
    <property type="match status" value="1"/>
</dbReference>
<dbReference type="SUPFAM" id="SSF46785">
    <property type="entry name" value="Winged helix' DNA-binding domain"/>
    <property type="match status" value="1"/>
</dbReference>
<comment type="similarity">
    <text evidence="1">Belongs to the LysR transcriptional regulatory family.</text>
</comment>
<name>A0ABR9IMD3_RHIVS</name>
<gene>
    <name evidence="6" type="ORF">H4W29_001526</name>
</gene>
<evidence type="ECO:0000256" key="3">
    <source>
        <dbReference type="ARBA" id="ARBA00023125"/>
    </source>
</evidence>
<dbReference type="InterPro" id="IPR005119">
    <property type="entry name" value="LysR_subst-bd"/>
</dbReference>
<dbReference type="Gene3D" id="1.10.10.10">
    <property type="entry name" value="Winged helix-like DNA-binding domain superfamily/Winged helix DNA-binding domain"/>
    <property type="match status" value="1"/>
</dbReference>
<evidence type="ECO:0000256" key="4">
    <source>
        <dbReference type="ARBA" id="ARBA00023163"/>
    </source>
</evidence>
<evidence type="ECO:0000256" key="1">
    <source>
        <dbReference type="ARBA" id="ARBA00009437"/>
    </source>
</evidence>
<dbReference type="EMBL" id="JADBEC010000001">
    <property type="protein sequence ID" value="MBE1504345.1"/>
    <property type="molecule type" value="Genomic_DNA"/>
</dbReference>
<evidence type="ECO:0000313" key="6">
    <source>
        <dbReference type="EMBL" id="MBE1504345.1"/>
    </source>
</evidence>
<evidence type="ECO:0000256" key="2">
    <source>
        <dbReference type="ARBA" id="ARBA00023015"/>
    </source>
</evidence>
<dbReference type="Proteomes" id="UP000620262">
    <property type="component" value="Unassembled WGS sequence"/>
</dbReference>
<dbReference type="RefSeq" id="WP_192728389.1">
    <property type="nucleotide sequence ID" value="NZ_BAAAVL010000001.1"/>
</dbReference>
<dbReference type="NCBIfam" id="NF008352">
    <property type="entry name" value="PRK11139.1"/>
    <property type="match status" value="1"/>
</dbReference>
<dbReference type="Pfam" id="PF00126">
    <property type="entry name" value="HTH_1"/>
    <property type="match status" value="1"/>
</dbReference>
<keyword evidence="7" id="KW-1185">Reference proteome</keyword>
<dbReference type="PRINTS" id="PR00039">
    <property type="entry name" value="HTHLYSR"/>
</dbReference>
<comment type="caution">
    <text evidence="6">The sequence shown here is derived from an EMBL/GenBank/DDBJ whole genome shotgun (WGS) entry which is preliminary data.</text>
</comment>
<dbReference type="PANTHER" id="PTHR30537:SF74">
    <property type="entry name" value="HTH-TYPE TRANSCRIPTIONAL REGULATOR TRPI"/>
    <property type="match status" value="1"/>
</dbReference>
<accession>A0ABR9IMD3</accession>
<evidence type="ECO:0000259" key="5">
    <source>
        <dbReference type="PROSITE" id="PS50931"/>
    </source>
</evidence>
<dbReference type="InterPro" id="IPR000847">
    <property type="entry name" value="LysR_HTH_N"/>
</dbReference>
<keyword evidence="3" id="KW-0238">DNA-binding</keyword>
<reference evidence="6 7" key="1">
    <citation type="submission" date="2020-10" db="EMBL/GenBank/DDBJ databases">
        <title>Sequencing the genomes of 1000 actinobacteria strains.</title>
        <authorList>
            <person name="Klenk H.-P."/>
        </authorList>
    </citation>
    <scope>NUCLEOTIDE SEQUENCE [LARGE SCALE GENOMIC DNA]</scope>
    <source>
        <strain evidence="6 7">DSM 7307</strain>
    </source>
</reference>
<dbReference type="SUPFAM" id="SSF53850">
    <property type="entry name" value="Periplasmic binding protein-like II"/>
    <property type="match status" value="1"/>
</dbReference>
<dbReference type="InterPro" id="IPR036388">
    <property type="entry name" value="WH-like_DNA-bd_sf"/>
</dbReference>
<organism evidence="6 7">
    <name type="scientific">Rhizobium viscosum</name>
    <name type="common">Arthrobacter viscosus</name>
    <dbReference type="NCBI Taxonomy" id="1673"/>
    <lineage>
        <taxon>Bacteria</taxon>
        <taxon>Pseudomonadati</taxon>
        <taxon>Pseudomonadota</taxon>
        <taxon>Alphaproteobacteria</taxon>
        <taxon>Hyphomicrobiales</taxon>
        <taxon>Rhizobiaceae</taxon>
        <taxon>Rhizobium/Agrobacterium group</taxon>
        <taxon>Rhizobium</taxon>
    </lineage>
</organism>
<protein>
    <submittedName>
        <fullName evidence="6">LysR family glycine cleavage system transcriptional activator</fullName>
    </submittedName>
</protein>
<dbReference type="PANTHER" id="PTHR30537">
    <property type="entry name" value="HTH-TYPE TRANSCRIPTIONAL REGULATOR"/>
    <property type="match status" value="1"/>
</dbReference>
<dbReference type="PROSITE" id="PS50931">
    <property type="entry name" value="HTH_LYSR"/>
    <property type="match status" value="1"/>
</dbReference>
<evidence type="ECO:0000313" key="7">
    <source>
        <dbReference type="Proteomes" id="UP000620262"/>
    </source>
</evidence>
<feature type="domain" description="HTH lysR-type" evidence="5">
    <location>
        <begin position="6"/>
        <end position="63"/>
    </location>
</feature>
<sequence>MIDPLPSLSALRAFEATARHLSMTQAAQELHVTPGAISLQIRDLEASLGVSLFERRTRQILLTAEGRDYFAALRTAFQLVREATASLTARRRGNALALTCTAGFATHWLLPRLQRFEDTHPDIDVRISASHRMFDFERDGIDLAIRHGLGGYEGLISERLVDDELVPVCSPAIAATLGDDPSPDLLAGYQLIHDVYRRDWQLWLAAAGATKVDASRGPIFSDGNGAFEAMKSGFGVALMRRSFIEKELAEGRLVAPFPLGLTSKLAYHLVYPGTALERPAVAAFRRWLLSEAKT</sequence>
<dbReference type="InterPro" id="IPR058163">
    <property type="entry name" value="LysR-type_TF_proteobact-type"/>
</dbReference>
<keyword evidence="4" id="KW-0804">Transcription</keyword>
<dbReference type="InterPro" id="IPR036390">
    <property type="entry name" value="WH_DNA-bd_sf"/>
</dbReference>
<proteinExistence type="inferred from homology"/>
<dbReference type="Gene3D" id="3.40.190.10">
    <property type="entry name" value="Periplasmic binding protein-like II"/>
    <property type="match status" value="2"/>
</dbReference>